<gene>
    <name evidence="2" type="ORF">CkaCkLH20_01733</name>
</gene>
<dbReference type="RefSeq" id="XP_038750152.1">
    <property type="nucleotide sequence ID" value="XM_038884452.1"/>
</dbReference>
<dbReference type="PANTHER" id="PTHR42047">
    <property type="entry name" value="PROTEIN, PUTATIVE (AFU_ORTHOLOGUE AFUA_6G03560)-RELATED"/>
    <property type="match status" value="1"/>
</dbReference>
<dbReference type="InterPro" id="IPR052820">
    <property type="entry name" value="PhiA_domain"/>
</dbReference>
<reference evidence="2" key="1">
    <citation type="submission" date="2020-03" db="EMBL/GenBank/DDBJ databases">
        <authorList>
            <person name="He L."/>
        </authorList>
    </citation>
    <scope>NUCLEOTIDE SEQUENCE</scope>
    <source>
        <strain evidence="2">CkLH20</strain>
    </source>
</reference>
<evidence type="ECO:0000313" key="3">
    <source>
        <dbReference type="Proteomes" id="UP000781932"/>
    </source>
</evidence>
<protein>
    <recommendedName>
        <fullName evidence="4">IgE-binding protein</fullName>
    </recommendedName>
</protein>
<comment type="caution">
    <text evidence="2">The sequence shown here is derived from an EMBL/GenBank/DDBJ whole genome shotgun (WGS) entry which is preliminary data.</text>
</comment>
<feature type="chain" id="PRO_5040233219" description="IgE-binding protein" evidence="1">
    <location>
        <begin position="19"/>
        <end position="193"/>
    </location>
</feature>
<sequence length="193" mass="20257">MIFTSILLLVLAATLAAGESYTLTAHAPANRAIHGARINASGRRLLVGLDAPSSYCPDLPHIVCPAGTSTTVDEDLTHLRVSTPGGQAIYVAPDGVVSYTAAHSAYMPPGSTTKGFYAKTMASSCSAERTEMLDFLSVDGADKGLFACPNPDLAGTWVLVAAGRESRALKGDCVVLEGLELRRSEVEIGAWQY</sequence>
<keyword evidence="1" id="KW-0732">Signal</keyword>
<evidence type="ECO:0000313" key="2">
    <source>
        <dbReference type="EMBL" id="KAF9880691.1"/>
    </source>
</evidence>
<evidence type="ECO:0000256" key="1">
    <source>
        <dbReference type="SAM" id="SignalP"/>
    </source>
</evidence>
<dbReference type="OrthoDB" id="5430620at2759"/>
<dbReference type="EMBL" id="JAATWM020000004">
    <property type="protein sequence ID" value="KAF9880691.1"/>
    <property type="molecule type" value="Genomic_DNA"/>
</dbReference>
<keyword evidence="3" id="KW-1185">Reference proteome</keyword>
<dbReference type="GeneID" id="62157526"/>
<reference evidence="2" key="2">
    <citation type="submission" date="2020-11" db="EMBL/GenBank/DDBJ databases">
        <title>Whole genome sequencing of Colletotrichum sp.</title>
        <authorList>
            <person name="Li H."/>
        </authorList>
    </citation>
    <scope>NUCLEOTIDE SEQUENCE</scope>
    <source>
        <strain evidence="2">CkLH20</strain>
    </source>
</reference>
<feature type="signal peptide" evidence="1">
    <location>
        <begin position="1"/>
        <end position="18"/>
    </location>
</feature>
<name>A0A9P6IF10_9PEZI</name>
<dbReference type="PANTHER" id="PTHR42047:SF1">
    <property type="entry name" value="PROTEIN, PUTATIVE (AFU_ORTHOLOGUE AFUA_6G03560)-RELATED"/>
    <property type="match status" value="1"/>
</dbReference>
<dbReference type="Proteomes" id="UP000781932">
    <property type="component" value="Unassembled WGS sequence"/>
</dbReference>
<proteinExistence type="predicted"/>
<dbReference type="AlphaFoldDB" id="A0A9P6IF10"/>
<accession>A0A9P6IF10</accession>
<organism evidence="2 3">
    <name type="scientific">Colletotrichum karsti</name>
    <dbReference type="NCBI Taxonomy" id="1095194"/>
    <lineage>
        <taxon>Eukaryota</taxon>
        <taxon>Fungi</taxon>
        <taxon>Dikarya</taxon>
        <taxon>Ascomycota</taxon>
        <taxon>Pezizomycotina</taxon>
        <taxon>Sordariomycetes</taxon>
        <taxon>Hypocreomycetidae</taxon>
        <taxon>Glomerellales</taxon>
        <taxon>Glomerellaceae</taxon>
        <taxon>Colletotrichum</taxon>
        <taxon>Colletotrichum boninense species complex</taxon>
    </lineage>
</organism>
<evidence type="ECO:0008006" key="4">
    <source>
        <dbReference type="Google" id="ProtNLM"/>
    </source>
</evidence>